<feature type="domain" description="RNA polymerase sigma factor 70 region 4 type 2" evidence="7">
    <location>
        <begin position="121"/>
        <end position="165"/>
    </location>
</feature>
<name>A0A4D4LJT8_STRVO</name>
<sequence>MDINAAAVMTDADTFLSTLYRRHGSALLRLAARLLGGDWHRAQDIVQEVAIRAWQRPMDVGPMDATARHRLFTVVGELVGDLVPDAHHDQVEPRMEPAGEADMALLAAPDVVDQTLTARVVWDALADLAPPQREVLLQLHYLDRSVSQAARALGVPPGTVKSRTYYATRALRTALRARGITDC</sequence>
<dbReference type="Proteomes" id="UP000301309">
    <property type="component" value="Unassembled WGS sequence"/>
</dbReference>
<dbReference type="EMBL" id="BJHW01000002">
    <property type="protein sequence ID" value="GDY58667.1"/>
    <property type="molecule type" value="Genomic_DNA"/>
</dbReference>
<keyword evidence="3" id="KW-0731">Sigma factor</keyword>
<comment type="similarity">
    <text evidence="1">Belongs to the sigma-70 factor family. ECF subfamily.</text>
</comment>
<dbReference type="Pfam" id="PF08281">
    <property type="entry name" value="Sigma70_r4_2"/>
    <property type="match status" value="1"/>
</dbReference>
<proteinExistence type="inferred from homology"/>
<evidence type="ECO:0000259" key="6">
    <source>
        <dbReference type="Pfam" id="PF04542"/>
    </source>
</evidence>
<dbReference type="GO" id="GO:0003677">
    <property type="term" value="F:DNA binding"/>
    <property type="evidence" value="ECO:0007669"/>
    <property type="project" value="UniProtKB-KW"/>
</dbReference>
<dbReference type="InterPro" id="IPR014284">
    <property type="entry name" value="RNA_pol_sigma-70_dom"/>
</dbReference>
<dbReference type="Pfam" id="PF04542">
    <property type="entry name" value="Sigma70_r2"/>
    <property type="match status" value="1"/>
</dbReference>
<dbReference type="InterPro" id="IPR007627">
    <property type="entry name" value="RNA_pol_sigma70_r2"/>
</dbReference>
<dbReference type="SUPFAM" id="SSF88659">
    <property type="entry name" value="Sigma3 and sigma4 domains of RNA polymerase sigma factors"/>
    <property type="match status" value="1"/>
</dbReference>
<evidence type="ECO:0000256" key="1">
    <source>
        <dbReference type="ARBA" id="ARBA00010641"/>
    </source>
</evidence>
<gene>
    <name evidence="8" type="primary">rpoE_2</name>
    <name evidence="8" type="ORF">SVIO_092900</name>
</gene>
<dbReference type="PANTHER" id="PTHR43133:SF52">
    <property type="entry name" value="ECF RNA POLYMERASE SIGMA FACTOR SIGL"/>
    <property type="match status" value="1"/>
</dbReference>
<evidence type="ECO:0000256" key="3">
    <source>
        <dbReference type="ARBA" id="ARBA00023082"/>
    </source>
</evidence>
<dbReference type="AlphaFoldDB" id="A0A4D4LJT8"/>
<dbReference type="GO" id="GO:0016987">
    <property type="term" value="F:sigma factor activity"/>
    <property type="evidence" value="ECO:0007669"/>
    <property type="project" value="UniProtKB-KW"/>
</dbReference>
<keyword evidence="9" id="KW-1185">Reference proteome</keyword>
<dbReference type="PANTHER" id="PTHR43133">
    <property type="entry name" value="RNA POLYMERASE ECF-TYPE SIGMA FACTO"/>
    <property type="match status" value="1"/>
</dbReference>
<dbReference type="InterPro" id="IPR036388">
    <property type="entry name" value="WH-like_DNA-bd_sf"/>
</dbReference>
<evidence type="ECO:0000259" key="7">
    <source>
        <dbReference type="Pfam" id="PF08281"/>
    </source>
</evidence>
<dbReference type="NCBIfam" id="TIGR02937">
    <property type="entry name" value="sigma70-ECF"/>
    <property type="match status" value="1"/>
</dbReference>
<dbReference type="InterPro" id="IPR013249">
    <property type="entry name" value="RNA_pol_sigma70_r4_t2"/>
</dbReference>
<evidence type="ECO:0000256" key="5">
    <source>
        <dbReference type="ARBA" id="ARBA00023163"/>
    </source>
</evidence>
<accession>A0A4D4LJT8</accession>
<protein>
    <submittedName>
        <fullName evidence="8">RNA polymerase sigma factor</fullName>
    </submittedName>
</protein>
<keyword evidence="2" id="KW-0805">Transcription regulation</keyword>
<evidence type="ECO:0000313" key="9">
    <source>
        <dbReference type="Proteomes" id="UP000301309"/>
    </source>
</evidence>
<reference evidence="8 9" key="1">
    <citation type="journal article" date="2020" name="Int. J. Syst. Evol. Microbiol.">
        <title>Reclassification of Streptomyces castelarensis and Streptomyces sporoclivatus as later heterotypic synonyms of Streptomyces antimycoticus.</title>
        <authorList>
            <person name="Komaki H."/>
            <person name="Tamura T."/>
        </authorList>
    </citation>
    <scope>NUCLEOTIDE SEQUENCE [LARGE SCALE GENOMIC DNA]</scope>
    <source>
        <strain evidence="8 9">NBRC 13459</strain>
    </source>
</reference>
<dbReference type="Gene3D" id="1.10.1740.10">
    <property type="match status" value="1"/>
</dbReference>
<dbReference type="InterPro" id="IPR013324">
    <property type="entry name" value="RNA_pol_sigma_r3/r4-like"/>
</dbReference>
<dbReference type="InterPro" id="IPR013325">
    <property type="entry name" value="RNA_pol_sigma_r2"/>
</dbReference>
<feature type="domain" description="RNA polymerase sigma-70 region 2" evidence="6">
    <location>
        <begin position="19"/>
        <end position="57"/>
    </location>
</feature>
<keyword evidence="5" id="KW-0804">Transcription</keyword>
<evidence type="ECO:0000256" key="4">
    <source>
        <dbReference type="ARBA" id="ARBA00023125"/>
    </source>
</evidence>
<dbReference type="Gene3D" id="1.10.10.10">
    <property type="entry name" value="Winged helix-like DNA-binding domain superfamily/Winged helix DNA-binding domain"/>
    <property type="match status" value="1"/>
</dbReference>
<evidence type="ECO:0000256" key="2">
    <source>
        <dbReference type="ARBA" id="ARBA00023015"/>
    </source>
</evidence>
<keyword evidence="4" id="KW-0238">DNA-binding</keyword>
<dbReference type="GO" id="GO:0006352">
    <property type="term" value="P:DNA-templated transcription initiation"/>
    <property type="evidence" value="ECO:0007669"/>
    <property type="project" value="InterPro"/>
</dbReference>
<dbReference type="SUPFAM" id="SSF88946">
    <property type="entry name" value="Sigma2 domain of RNA polymerase sigma factors"/>
    <property type="match status" value="1"/>
</dbReference>
<dbReference type="OrthoDB" id="9811152at2"/>
<evidence type="ECO:0000313" key="8">
    <source>
        <dbReference type="EMBL" id="GDY58667.1"/>
    </source>
</evidence>
<organism evidence="8 9">
    <name type="scientific">Streptomyces violaceusniger</name>
    <dbReference type="NCBI Taxonomy" id="68280"/>
    <lineage>
        <taxon>Bacteria</taxon>
        <taxon>Bacillati</taxon>
        <taxon>Actinomycetota</taxon>
        <taxon>Actinomycetes</taxon>
        <taxon>Kitasatosporales</taxon>
        <taxon>Streptomycetaceae</taxon>
        <taxon>Streptomyces</taxon>
        <taxon>Streptomyces violaceusniger group</taxon>
    </lineage>
</organism>
<comment type="caution">
    <text evidence="8">The sequence shown here is derived from an EMBL/GenBank/DDBJ whole genome shotgun (WGS) entry which is preliminary data.</text>
</comment>
<dbReference type="RefSeq" id="WP_137981285.1">
    <property type="nucleotide sequence ID" value="NZ_BAAASO010000020.1"/>
</dbReference>
<dbReference type="InterPro" id="IPR039425">
    <property type="entry name" value="RNA_pol_sigma-70-like"/>
</dbReference>